<proteinExistence type="predicted"/>
<organism evidence="2">
    <name type="scientific">Culex pipiens</name>
    <name type="common">House mosquito</name>
    <dbReference type="NCBI Taxonomy" id="7175"/>
    <lineage>
        <taxon>Eukaryota</taxon>
        <taxon>Metazoa</taxon>
        <taxon>Ecdysozoa</taxon>
        <taxon>Arthropoda</taxon>
        <taxon>Hexapoda</taxon>
        <taxon>Insecta</taxon>
        <taxon>Pterygota</taxon>
        <taxon>Neoptera</taxon>
        <taxon>Endopterygota</taxon>
        <taxon>Diptera</taxon>
        <taxon>Nematocera</taxon>
        <taxon>Culicoidea</taxon>
        <taxon>Culicidae</taxon>
        <taxon>Culicinae</taxon>
        <taxon>Culicini</taxon>
        <taxon>Culex</taxon>
        <taxon>Culex</taxon>
    </lineage>
</organism>
<evidence type="ECO:0000256" key="1">
    <source>
        <dbReference type="SAM" id="MobiDB-lite"/>
    </source>
</evidence>
<feature type="region of interest" description="Disordered" evidence="1">
    <location>
        <begin position="50"/>
        <end position="100"/>
    </location>
</feature>
<protein>
    <submittedName>
        <fullName evidence="2">(northern house mosquito) hypothetical protein</fullName>
    </submittedName>
</protein>
<evidence type="ECO:0000313" key="2">
    <source>
        <dbReference type="EMBL" id="CAG6496641.1"/>
    </source>
</evidence>
<dbReference type="EMBL" id="HBUE01131547">
    <property type="protein sequence ID" value="CAG6496641.1"/>
    <property type="molecule type" value="Transcribed_RNA"/>
</dbReference>
<accession>A0A8D8CTH1</accession>
<sequence length="100" mass="11066">MSVPAPNFSKHLRGKHFLLPGPAQSSRVVTIQLTLSGLRSLRHHHDTTIKSNANLGRGRPVGKPLDLTLSRTHGDRRWGNPLKPPEIDHSPTLSTCRLRA</sequence>
<feature type="compositionally biased region" description="Polar residues" evidence="1">
    <location>
        <begin position="91"/>
        <end position="100"/>
    </location>
</feature>
<dbReference type="AlphaFoldDB" id="A0A8D8CTH1"/>
<reference evidence="2" key="1">
    <citation type="submission" date="2021-05" db="EMBL/GenBank/DDBJ databases">
        <authorList>
            <person name="Alioto T."/>
            <person name="Alioto T."/>
            <person name="Gomez Garrido J."/>
        </authorList>
    </citation>
    <scope>NUCLEOTIDE SEQUENCE</scope>
</reference>
<dbReference type="EMBL" id="HBUE01131544">
    <property type="protein sequence ID" value="CAG6496639.1"/>
    <property type="molecule type" value="Transcribed_RNA"/>
</dbReference>
<name>A0A8D8CTH1_CULPI</name>
<dbReference type="EMBL" id="HBUE01131546">
    <property type="protein sequence ID" value="CAG6496640.1"/>
    <property type="molecule type" value="Transcribed_RNA"/>
</dbReference>